<evidence type="ECO:0000259" key="1">
    <source>
        <dbReference type="PROSITE" id="PS51444"/>
    </source>
</evidence>
<name>A0A0A9WDN5_LYGHE</name>
<proteinExistence type="predicted"/>
<dbReference type="Gene3D" id="1.20.58.2220">
    <property type="entry name" value="Formin, FH2 domain"/>
    <property type="match status" value="1"/>
</dbReference>
<dbReference type="PROSITE" id="PS51444">
    <property type="entry name" value="FH2"/>
    <property type="match status" value="1"/>
</dbReference>
<reference evidence="2" key="1">
    <citation type="journal article" date="2014" name="PLoS ONE">
        <title>Transcriptome-Based Identification of ABC Transporters in the Western Tarnished Plant Bug Lygus hesperus.</title>
        <authorList>
            <person name="Hull J.J."/>
            <person name="Chaney K."/>
            <person name="Geib S.M."/>
            <person name="Fabrick J.A."/>
            <person name="Brent C.S."/>
            <person name="Walsh D."/>
            <person name="Lavine L.C."/>
        </authorList>
    </citation>
    <scope>NUCLEOTIDE SEQUENCE</scope>
</reference>
<protein>
    <recommendedName>
        <fullName evidence="1">FH2 domain-containing protein</fullName>
    </recommendedName>
</protein>
<organism evidence="2">
    <name type="scientific">Lygus hesperus</name>
    <name type="common">Western plant bug</name>
    <dbReference type="NCBI Taxonomy" id="30085"/>
    <lineage>
        <taxon>Eukaryota</taxon>
        <taxon>Metazoa</taxon>
        <taxon>Ecdysozoa</taxon>
        <taxon>Arthropoda</taxon>
        <taxon>Hexapoda</taxon>
        <taxon>Insecta</taxon>
        <taxon>Pterygota</taxon>
        <taxon>Neoptera</taxon>
        <taxon>Paraneoptera</taxon>
        <taxon>Hemiptera</taxon>
        <taxon>Heteroptera</taxon>
        <taxon>Panheteroptera</taxon>
        <taxon>Cimicomorpha</taxon>
        <taxon>Miridae</taxon>
        <taxon>Mirini</taxon>
        <taxon>Lygus</taxon>
    </lineage>
</organism>
<dbReference type="SUPFAM" id="SSF101447">
    <property type="entry name" value="Formin homology 2 domain (FH2 domain)"/>
    <property type="match status" value="1"/>
</dbReference>
<dbReference type="InterPro" id="IPR015425">
    <property type="entry name" value="FH2_Formin"/>
</dbReference>
<reference evidence="2" key="2">
    <citation type="submission" date="2014-07" db="EMBL/GenBank/DDBJ databases">
        <authorList>
            <person name="Hull J."/>
        </authorList>
    </citation>
    <scope>NUCLEOTIDE SEQUENCE</scope>
</reference>
<sequence>MLIFLLHVCNFLNTGSRFQNAHGFPITQLPQIINFRCTHGKGTLLEYVVRAVELQHKGIHNFARELMPFIELGRDIDIAGIEQELRKLHARLQECASLVRTLEHDKK</sequence>
<dbReference type="EMBL" id="GBHO01038103">
    <property type="protein sequence ID" value="JAG05501.1"/>
    <property type="molecule type" value="Transcribed_RNA"/>
</dbReference>
<dbReference type="AlphaFoldDB" id="A0A0A9WDN5"/>
<evidence type="ECO:0000313" key="2">
    <source>
        <dbReference type="EMBL" id="JAG05501.1"/>
    </source>
</evidence>
<feature type="domain" description="FH2" evidence="1">
    <location>
        <begin position="1"/>
        <end position="107"/>
    </location>
</feature>
<dbReference type="Pfam" id="PF02181">
    <property type="entry name" value="FH2"/>
    <property type="match status" value="1"/>
</dbReference>
<dbReference type="InterPro" id="IPR042201">
    <property type="entry name" value="FH2_Formin_sf"/>
</dbReference>
<gene>
    <name evidence="2" type="ORF">CM83_43843</name>
</gene>
<accession>A0A0A9WDN5</accession>